<dbReference type="PANTHER" id="PTHR43377">
    <property type="entry name" value="BILIVERDIN REDUCTASE A"/>
    <property type="match status" value="1"/>
</dbReference>
<dbReference type="SUPFAM" id="SSF55347">
    <property type="entry name" value="Glyceraldehyde-3-phosphate dehydrogenase-like, C-terminal domain"/>
    <property type="match status" value="1"/>
</dbReference>
<name>A0A7L9FLA9_9CREN</name>
<dbReference type="GO" id="GO:0000166">
    <property type="term" value="F:nucleotide binding"/>
    <property type="evidence" value="ECO:0007669"/>
    <property type="project" value="InterPro"/>
</dbReference>
<accession>A0A7L9FLA9</accession>
<dbReference type="KEGG" id="thel:IG193_04165"/>
<reference evidence="3 4" key="1">
    <citation type="submission" date="2020-10" db="EMBL/GenBank/DDBJ databases">
        <title>Thermofilum lucidum 3507LT sp. nov. a novel member of Thermofilaceae family isolated from Chile hot spring, and proposal of description order Thermofilales.</title>
        <authorList>
            <person name="Zayulina K.S."/>
            <person name="Elcheninov A.G."/>
            <person name="Toshchakov S.V."/>
            <person name="Kublanov I.V."/>
        </authorList>
    </citation>
    <scope>NUCLEOTIDE SEQUENCE [LARGE SCALE GENOMIC DNA]</scope>
    <source>
        <strain evidence="3 4">3507LT</strain>
    </source>
</reference>
<dbReference type="Gene3D" id="3.40.50.720">
    <property type="entry name" value="NAD(P)-binding Rossmann-like Domain"/>
    <property type="match status" value="1"/>
</dbReference>
<evidence type="ECO:0000259" key="1">
    <source>
        <dbReference type="Pfam" id="PF01408"/>
    </source>
</evidence>
<dbReference type="Gene3D" id="3.30.360.10">
    <property type="entry name" value="Dihydrodipicolinate Reductase, domain 2"/>
    <property type="match status" value="1"/>
</dbReference>
<evidence type="ECO:0000313" key="4">
    <source>
        <dbReference type="Proteomes" id="UP000594121"/>
    </source>
</evidence>
<dbReference type="InterPro" id="IPR036291">
    <property type="entry name" value="NAD(P)-bd_dom_sf"/>
</dbReference>
<dbReference type="EMBL" id="CP062310">
    <property type="protein sequence ID" value="QOJ79656.1"/>
    <property type="molecule type" value="Genomic_DNA"/>
</dbReference>
<feature type="domain" description="Gfo/Idh/MocA-like oxidoreductase N-terminal" evidence="1">
    <location>
        <begin position="3"/>
        <end position="124"/>
    </location>
</feature>
<feature type="domain" description="GFO/IDH/MocA-like oxidoreductase" evidence="2">
    <location>
        <begin position="164"/>
        <end position="239"/>
    </location>
</feature>
<dbReference type="Pfam" id="PF01408">
    <property type="entry name" value="GFO_IDH_MocA"/>
    <property type="match status" value="1"/>
</dbReference>
<dbReference type="GeneID" id="59149063"/>
<sequence length="346" mass="39402">MSLNVAVIGVGRWGRNHVRIISSLKGKIVNRLIVVDVDVERAREVSRTYSADSYYSSVEELISREKDLDAAIVTVPTVYHYHVVKPLLREHDVFVEKPLAETPEQGLELVRVAYENGRVFTVGHIERFNPIVGVAERLIKRKGREILAFEAKRLGPGPAGNYTLNLGVGHDLLVHDVDIANFFLREKPMRVYAIAFHNSTFPYEIEVQALFEYPGGRAAHLTASWRTSPVYKHRSFSVRTEDSVITVDYILRRISIDNGVESFQLDDLKTSVHSEMINMEISYLQEEPLKLELLDFLEAVKNRREPRVSAVDGYIALKCVFKALESSKKMTPVEITWEELEGLSMF</sequence>
<keyword evidence="4" id="KW-1185">Reference proteome</keyword>
<evidence type="ECO:0000259" key="2">
    <source>
        <dbReference type="Pfam" id="PF22725"/>
    </source>
</evidence>
<evidence type="ECO:0000313" key="3">
    <source>
        <dbReference type="EMBL" id="QOJ79656.1"/>
    </source>
</evidence>
<organism evidence="3 4">
    <name type="scientific">Infirmifilum lucidum</name>
    <dbReference type="NCBI Taxonomy" id="2776706"/>
    <lineage>
        <taxon>Archaea</taxon>
        <taxon>Thermoproteota</taxon>
        <taxon>Thermoprotei</taxon>
        <taxon>Thermofilales</taxon>
        <taxon>Thermofilaceae</taxon>
        <taxon>Infirmifilum</taxon>
    </lineage>
</organism>
<gene>
    <name evidence="3" type="ORF">IG193_04165</name>
</gene>
<dbReference type="RefSeq" id="WP_192819628.1">
    <property type="nucleotide sequence ID" value="NZ_CP062310.1"/>
</dbReference>
<dbReference type="PANTHER" id="PTHR43377:SF1">
    <property type="entry name" value="BILIVERDIN REDUCTASE A"/>
    <property type="match status" value="1"/>
</dbReference>
<dbReference type="InParanoid" id="A0A7L9FLA9"/>
<dbReference type="AlphaFoldDB" id="A0A7L9FLA9"/>
<dbReference type="SUPFAM" id="SSF51735">
    <property type="entry name" value="NAD(P)-binding Rossmann-fold domains"/>
    <property type="match status" value="1"/>
</dbReference>
<protein>
    <submittedName>
        <fullName evidence="3">Gfo/Idh/MocA family oxidoreductase</fullName>
    </submittedName>
</protein>
<dbReference type="Pfam" id="PF22725">
    <property type="entry name" value="GFO_IDH_MocA_C3"/>
    <property type="match status" value="1"/>
</dbReference>
<proteinExistence type="predicted"/>
<dbReference type="InterPro" id="IPR051450">
    <property type="entry name" value="Gfo/Idh/MocA_Oxidoreductases"/>
</dbReference>
<dbReference type="Proteomes" id="UP000594121">
    <property type="component" value="Chromosome"/>
</dbReference>
<dbReference type="InterPro" id="IPR000683">
    <property type="entry name" value="Gfo/Idh/MocA-like_OxRdtase_N"/>
</dbReference>
<dbReference type="InterPro" id="IPR055170">
    <property type="entry name" value="GFO_IDH_MocA-like_dom"/>
</dbReference>